<dbReference type="InterPro" id="IPR036950">
    <property type="entry name" value="PBP_transglycosylase"/>
</dbReference>
<comment type="similarity">
    <text evidence="4">In the N-terminal section; belongs to the glycosyltransferase 51 family.</text>
</comment>
<evidence type="ECO:0000259" key="21">
    <source>
        <dbReference type="Pfam" id="PF00912"/>
    </source>
</evidence>
<keyword evidence="19" id="KW-1133">Transmembrane helix</keyword>
<organism evidence="22 23">
    <name type="scientific">Pedobacter montanisoli</name>
    <dbReference type="NCBI Taxonomy" id="2923277"/>
    <lineage>
        <taxon>Bacteria</taxon>
        <taxon>Pseudomonadati</taxon>
        <taxon>Bacteroidota</taxon>
        <taxon>Sphingobacteriia</taxon>
        <taxon>Sphingobacteriales</taxon>
        <taxon>Sphingobacteriaceae</taxon>
        <taxon>Pedobacter</taxon>
    </lineage>
</organism>
<dbReference type="Pfam" id="PF00912">
    <property type="entry name" value="Transgly"/>
    <property type="match status" value="1"/>
</dbReference>
<dbReference type="InterPro" id="IPR012338">
    <property type="entry name" value="Beta-lactam/transpept-like"/>
</dbReference>
<sequence>MFKEIKNRYLRYFTLFLYFIIIFFCALQINFLWLFGYSPTYVDIKRPSQRIGSELYTSDGKLIGRYFKENRTPVNYNEISKNVVNALVATEDVRFYKHMGIDFQALGRAIVGFGDKGGASTITQQLAKNLYRTRYNKSSGFIKHIPLVRTFVAKLKEWMTALKLEANYSKNDIITMYLNTVSFGNNTYGIKTASRIYFSKAPIDLDVPQSALLVGMLKATTSYNPVKNPEKALERRNVVLSQMNKYNFLSKEDLSNYKTTSLELKIGTEDEGSDGDSYLRSAVDKYLEKWCEDNGYDLYEDGLKIYTTIDSKLQTYAEEAVLEQMRMLQRRFYSVWGKEDPWQDSEGKKVDYPDRAKRNLPIYAILQKKFANQPDSIEAYFNKKKKMKIFSYNGDRDTLFSTMDSIRYYGKILNTGMMTLEPKTGKIKVWVGGINHKFFKYDHVNQAKRQAGSTFKPFAYLAALESGMTPCDKFTDKPVKIAYQHKGKTEYWEPKNADWKNSYQEMSLRWAMAKSVNTITAQVTEKVGWDNVVKWAHECGIDSKLESVPSVSLGSNDVSVYEMVKAYGTFLNEGVKVDPILVETIKDQNDNVIADFKPKMKRALTEEIAWLMLYMFRGGMEEPGGTSQALWSWDLFKKNNQIGGKTGTSSDYVDAWYMGITKDLVTGVWVGCDERTAHFQNGEQGEGSRTALPIFAKFMEKVYHDPNSGYTYGPFPKPTVKISINYDCPTPRQHVDTLQNDSLSVDSLMIGEPSIPVENPEPIKQEPVKTEEKKINEPAPSIKATEAANTPLTKKEERELRRQQRREEKEKKKNGGN</sequence>
<evidence type="ECO:0000256" key="3">
    <source>
        <dbReference type="ARBA" id="ARBA00007090"/>
    </source>
</evidence>
<evidence type="ECO:0000256" key="12">
    <source>
        <dbReference type="ARBA" id="ARBA00022984"/>
    </source>
</evidence>
<evidence type="ECO:0000256" key="15">
    <source>
        <dbReference type="ARBA" id="ARBA00023316"/>
    </source>
</evidence>
<evidence type="ECO:0000256" key="8">
    <source>
        <dbReference type="ARBA" id="ARBA00022676"/>
    </source>
</evidence>
<keyword evidence="10" id="KW-0378">Hydrolase</keyword>
<dbReference type="RefSeq" id="WP_243362683.1">
    <property type="nucleotide sequence ID" value="NZ_JALGBH010000002.1"/>
</dbReference>
<feature type="transmembrane region" description="Helical" evidence="19">
    <location>
        <begin position="12"/>
        <end position="35"/>
    </location>
</feature>
<keyword evidence="9" id="KW-0808">Transferase</keyword>
<dbReference type="EMBL" id="JALGBH010000002">
    <property type="protein sequence ID" value="MCJ0743488.1"/>
    <property type="molecule type" value="Genomic_DNA"/>
</dbReference>
<keyword evidence="15" id="KW-0961">Cell wall biogenesis/degradation</keyword>
<evidence type="ECO:0000256" key="14">
    <source>
        <dbReference type="ARBA" id="ARBA00023268"/>
    </source>
</evidence>
<evidence type="ECO:0000256" key="19">
    <source>
        <dbReference type="SAM" id="Phobius"/>
    </source>
</evidence>
<feature type="domain" description="Glycosyl transferase family 51" evidence="21">
    <location>
        <begin position="60"/>
        <end position="243"/>
    </location>
</feature>
<comment type="similarity">
    <text evidence="3">In the C-terminal section; belongs to the transpeptidase family.</text>
</comment>
<evidence type="ECO:0000313" key="22">
    <source>
        <dbReference type="EMBL" id="MCJ0743488.1"/>
    </source>
</evidence>
<comment type="caution">
    <text evidence="22">The sequence shown here is derived from an EMBL/GenBank/DDBJ whole genome shotgun (WGS) entry which is preliminary data.</text>
</comment>
<evidence type="ECO:0000256" key="17">
    <source>
        <dbReference type="ARBA" id="ARBA00049902"/>
    </source>
</evidence>
<keyword evidence="13 19" id="KW-0472">Membrane</keyword>
<evidence type="ECO:0000256" key="6">
    <source>
        <dbReference type="ARBA" id="ARBA00022645"/>
    </source>
</evidence>
<comment type="catalytic activity">
    <reaction evidence="17">
        <text>[GlcNAc-(1-&gt;4)-Mur2Ac(oyl-L-Ala-gamma-D-Glu-L-Lys-D-Ala-D-Ala)](n)-di-trans,octa-cis-undecaprenyl diphosphate + beta-D-GlcNAc-(1-&gt;4)-Mur2Ac(oyl-L-Ala-gamma-D-Glu-L-Lys-D-Ala-D-Ala)-di-trans,octa-cis-undecaprenyl diphosphate = [GlcNAc-(1-&gt;4)-Mur2Ac(oyl-L-Ala-gamma-D-Glu-L-Lys-D-Ala-D-Ala)](n+1)-di-trans,octa-cis-undecaprenyl diphosphate + di-trans,octa-cis-undecaprenyl diphosphate + H(+)</text>
        <dbReference type="Rhea" id="RHEA:23708"/>
        <dbReference type="Rhea" id="RHEA-COMP:9602"/>
        <dbReference type="Rhea" id="RHEA-COMP:9603"/>
        <dbReference type="ChEBI" id="CHEBI:15378"/>
        <dbReference type="ChEBI" id="CHEBI:58405"/>
        <dbReference type="ChEBI" id="CHEBI:60033"/>
        <dbReference type="ChEBI" id="CHEBI:78435"/>
        <dbReference type="EC" id="2.4.99.28"/>
    </reaction>
</comment>
<evidence type="ECO:0000256" key="2">
    <source>
        <dbReference type="ARBA" id="ARBA00004752"/>
    </source>
</evidence>
<accession>A0ABS9ZYU4</accession>
<evidence type="ECO:0000259" key="20">
    <source>
        <dbReference type="Pfam" id="PF00905"/>
    </source>
</evidence>
<evidence type="ECO:0000256" key="11">
    <source>
        <dbReference type="ARBA" id="ARBA00022960"/>
    </source>
</evidence>
<keyword evidence="11" id="KW-0133">Cell shape</keyword>
<feature type="compositionally biased region" description="Basic and acidic residues" evidence="18">
    <location>
        <begin position="793"/>
        <end position="817"/>
    </location>
</feature>
<evidence type="ECO:0000256" key="4">
    <source>
        <dbReference type="ARBA" id="ARBA00007739"/>
    </source>
</evidence>
<keyword evidence="8" id="KW-0328">Glycosyltransferase</keyword>
<evidence type="ECO:0000256" key="18">
    <source>
        <dbReference type="SAM" id="MobiDB-lite"/>
    </source>
</evidence>
<keyword evidence="6" id="KW-0121">Carboxypeptidase</keyword>
<proteinExistence type="inferred from homology"/>
<dbReference type="Gene3D" id="3.40.710.10">
    <property type="entry name" value="DD-peptidase/beta-lactamase superfamily"/>
    <property type="match status" value="2"/>
</dbReference>
<evidence type="ECO:0000256" key="1">
    <source>
        <dbReference type="ARBA" id="ARBA00004236"/>
    </source>
</evidence>
<dbReference type="InterPro" id="IPR050396">
    <property type="entry name" value="Glycosyltr_51/Transpeptidase"/>
</dbReference>
<dbReference type="InterPro" id="IPR001264">
    <property type="entry name" value="Glyco_trans_51"/>
</dbReference>
<dbReference type="SUPFAM" id="SSF56601">
    <property type="entry name" value="beta-lactamase/transpeptidase-like"/>
    <property type="match status" value="1"/>
</dbReference>
<dbReference type="InterPro" id="IPR023346">
    <property type="entry name" value="Lysozyme-like_dom_sf"/>
</dbReference>
<keyword evidence="19" id="KW-0812">Transmembrane</keyword>
<keyword evidence="5" id="KW-1003">Cell membrane</keyword>
<dbReference type="Pfam" id="PF00905">
    <property type="entry name" value="Transpeptidase"/>
    <property type="match status" value="1"/>
</dbReference>
<feature type="compositionally biased region" description="Basic and acidic residues" evidence="18">
    <location>
        <begin position="761"/>
        <end position="776"/>
    </location>
</feature>
<protein>
    <submittedName>
        <fullName evidence="22">Penicillin-binding protein</fullName>
    </submittedName>
</protein>
<dbReference type="PANTHER" id="PTHR32282">
    <property type="entry name" value="BINDING PROTEIN TRANSPEPTIDASE, PUTATIVE-RELATED"/>
    <property type="match status" value="1"/>
</dbReference>
<name>A0ABS9ZYU4_9SPHI</name>
<evidence type="ECO:0000256" key="10">
    <source>
        <dbReference type="ARBA" id="ARBA00022801"/>
    </source>
</evidence>
<evidence type="ECO:0000313" key="23">
    <source>
        <dbReference type="Proteomes" id="UP001165460"/>
    </source>
</evidence>
<keyword evidence="23" id="KW-1185">Reference proteome</keyword>
<dbReference type="SUPFAM" id="SSF53955">
    <property type="entry name" value="Lysozyme-like"/>
    <property type="match status" value="1"/>
</dbReference>
<comment type="pathway">
    <text evidence="2">Cell wall biogenesis; peptidoglycan biosynthesis.</text>
</comment>
<evidence type="ECO:0000256" key="13">
    <source>
        <dbReference type="ARBA" id="ARBA00023136"/>
    </source>
</evidence>
<comment type="catalytic activity">
    <reaction evidence="16">
        <text>Preferential cleavage: (Ac)2-L-Lys-D-Ala-|-D-Ala. Also transpeptidation of peptidyl-alanyl moieties that are N-acyl substituents of D-alanine.</text>
        <dbReference type="EC" id="3.4.16.4"/>
    </reaction>
</comment>
<evidence type="ECO:0000256" key="7">
    <source>
        <dbReference type="ARBA" id="ARBA00022670"/>
    </source>
</evidence>
<feature type="region of interest" description="Disordered" evidence="18">
    <location>
        <begin position="752"/>
        <end position="817"/>
    </location>
</feature>
<dbReference type="InterPro" id="IPR001460">
    <property type="entry name" value="PCN-bd_Tpept"/>
</dbReference>
<evidence type="ECO:0000256" key="5">
    <source>
        <dbReference type="ARBA" id="ARBA00022475"/>
    </source>
</evidence>
<dbReference type="Gene3D" id="1.10.3810.10">
    <property type="entry name" value="Biosynthetic peptidoglycan transglycosylase-like"/>
    <property type="match status" value="1"/>
</dbReference>
<keyword evidence="12" id="KW-0573">Peptidoglycan synthesis</keyword>
<keyword evidence="7" id="KW-0645">Protease</keyword>
<feature type="domain" description="Penicillin-binding protein transpeptidase" evidence="20">
    <location>
        <begin position="418"/>
        <end position="699"/>
    </location>
</feature>
<evidence type="ECO:0000256" key="9">
    <source>
        <dbReference type="ARBA" id="ARBA00022679"/>
    </source>
</evidence>
<dbReference type="Proteomes" id="UP001165460">
    <property type="component" value="Unassembled WGS sequence"/>
</dbReference>
<comment type="subcellular location">
    <subcellularLocation>
        <location evidence="1">Cell membrane</location>
    </subcellularLocation>
</comment>
<dbReference type="PANTHER" id="PTHR32282:SF11">
    <property type="entry name" value="PENICILLIN-BINDING PROTEIN 1B"/>
    <property type="match status" value="1"/>
</dbReference>
<evidence type="ECO:0000256" key="16">
    <source>
        <dbReference type="ARBA" id="ARBA00034000"/>
    </source>
</evidence>
<gene>
    <name evidence="22" type="ORF">MMF97_12260</name>
</gene>
<reference evidence="22" key="1">
    <citation type="submission" date="2022-03" db="EMBL/GenBank/DDBJ databases">
        <authorList>
            <person name="Woo C.Y."/>
        </authorList>
    </citation>
    <scope>NUCLEOTIDE SEQUENCE</scope>
    <source>
        <strain evidence="22">CYS-01</strain>
    </source>
</reference>
<keyword evidence="14" id="KW-0511">Multifunctional enzyme</keyword>